<dbReference type="Proteomes" id="UP000025241">
    <property type="component" value="Chromosome I"/>
</dbReference>
<dbReference type="STRING" id="1301098.PKB_5019"/>
<dbReference type="HOGENOM" id="CLU_342519_0_0_6"/>
<gene>
    <name evidence="2" type="ORF">PKB_5019</name>
</gene>
<evidence type="ECO:0000313" key="2">
    <source>
        <dbReference type="EMBL" id="CDF86332.1"/>
    </source>
</evidence>
<feature type="domain" description="Tape measure protein N-terminal" evidence="1">
    <location>
        <begin position="276"/>
        <end position="460"/>
    </location>
</feature>
<dbReference type="RefSeq" id="WP_052355376.1">
    <property type="nucleotide sequence ID" value="NZ_HG322950.1"/>
</dbReference>
<evidence type="ECO:0000259" key="1">
    <source>
        <dbReference type="Pfam" id="PF20155"/>
    </source>
</evidence>
<dbReference type="KEGG" id="pkc:PKB_5019"/>
<sequence>MTDIEVRLGADVDGATRNIGAFRTEYQKLVREIERPLGQIKAFRDLEDDLEGGARAAEEARSRVRDLGNELARAGTPSKALQQSYRAAVTELQRLDRAQAQQQVRLSSLRADLQGAGVDTRNLTEERSRLRSEYSKRLTAGQADSLLSSARSNLGIDQLRQLRMQLTSLNGDMARLKASGVLTASQLTVAEAQYKSQVDSTRRAIDRLTQAEVRRRAAAGGGGDGAGEGSSSGGALSGLGGELPILSKVKGGGAVLAGAALATGLAVVAEKTAKGSDEVGRLDARLRLATQSQDEFNNAQVELDKIADKTQGDVGDLIGLYSRLQRPLRDVGMDQQAALDTIEAVSIGLKVGGASAEESASVIQQLSQALASGTLRGDEFNSVLEGSDRIAGALADSLGVTIGELRQMATEGKLSTEQVVTALRSQLPQMRKDLESFAPEIGASISRVFSELQKRMGRFAKESGVTDGIANWINDLAKSINGTNNLVVEKEGDLTEAIRKEQRAREQVYKEHKANLKRVQDEMVADLNGQIDKTKALLDQSTKDLQTAMSRQADVRKEFADLRAGVASSGASGEASFGDVTQAKVSARNALQSGDTQKAIDESRRALQMLQQLKEAGDNSYGFDGVAKELEGIANQAAEIDSGNAKAVDAINGMNLSDLEERIQRIQNVQVSFGLNAESLDALRAQMEQIAAGLAQQMVIPVTLQAPAEMQAPGTVSPQVSFPTSDTSAGFAEGGWTGPGGKYQPAGVVHADEHVQPKEVVREPGALSFLERIRLYGFQNTMQAMRAQIGRGWRGYATGGLVSPRLVPSIPQLSQALAAGGGGDSLGTVVLQLDGRSYSMQASGDQFTALHRESLKKGHRRTKP</sequence>
<dbReference type="OrthoDB" id="79849at2"/>
<organism evidence="2 3">
    <name type="scientific">Pseudomonas knackmussii (strain DSM 6978 / CCUG 54928 / LMG 23759 / B13)</name>
    <dbReference type="NCBI Taxonomy" id="1301098"/>
    <lineage>
        <taxon>Bacteria</taxon>
        <taxon>Pseudomonadati</taxon>
        <taxon>Pseudomonadota</taxon>
        <taxon>Gammaproteobacteria</taxon>
        <taxon>Pseudomonadales</taxon>
        <taxon>Pseudomonadaceae</taxon>
        <taxon>Pseudomonas</taxon>
    </lineage>
</organism>
<reference evidence="2 3" key="2">
    <citation type="submission" date="2014-05" db="EMBL/GenBank/DDBJ databases">
        <title>Genome sequence of the 3-chlorobenzoate degrading bacterium Pseudomonas knackmussii B13 shows multiple evidence for horizontal gene transfer.</title>
        <authorList>
            <person name="Miyazaki R."/>
            <person name="Bertelli C."/>
            <person name="Falquet L."/>
            <person name="Robinson-Rechavi M."/>
            <person name="Gharib W."/>
            <person name="Roy S."/>
            <person name="Van der Meer J.R."/>
        </authorList>
    </citation>
    <scope>NUCLEOTIDE SEQUENCE [LARGE SCALE GENOMIC DNA]</scope>
    <source>
        <strain evidence="2 3">B13</strain>
    </source>
</reference>
<dbReference type="eggNOG" id="COG5281">
    <property type="taxonomic scope" value="Bacteria"/>
</dbReference>
<name>A0A024HP72_PSEKB</name>
<reference evidence="2 3" key="1">
    <citation type="submission" date="2013-03" db="EMBL/GenBank/DDBJ databases">
        <authorList>
            <person name="Linke B."/>
        </authorList>
    </citation>
    <scope>NUCLEOTIDE SEQUENCE [LARGE SCALE GENOMIC DNA]</scope>
    <source>
        <strain evidence="2 3">B13</strain>
    </source>
</reference>
<keyword evidence="3" id="KW-1185">Reference proteome</keyword>
<evidence type="ECO:0000313" key="3">
    <source>
        <dbReference type="Proteomes" id="UP000025241"/>
    </source>
</evidence>
<dbReference type="InterPro" id="IPR013491">
    <property type="entry name" value="Tape_meas_N"/>
</dbReference>
<protein>
    <submittedName>
        <fullName evidence="2">Putative tail length tape measure protein</fullName>
    </submittedName>
</protein>
<dbReference type="AlphaFoldDB" id="A0A024HP72"/>
<dbReference type="EMBL" id="HG322950">
    <property type="protein sequence ID" value="CDF86332.1"/>
    <property type="molecule type" value="Genomic_DNA"/>
</dbReference>
<dbReference type="NCBIfam" id="TIGR02675">
    <property type="entry name" value="tape_meas_nterm"/>
    <property type="match status" value="1"/>
</dbReference>
<dbReference type="PATRIC" id="fig|1301098.3.peg.4999"/>
<dbReference type="Pfam" id="PF20155">
    <property type="entry name" value="TMP_3"/>
    <property type="match status" value="1"/>
</dbReference>
<proteinExistence type="predicted"/>
<dbReference type="eggNOG" id="COG1511">
    <property type="taxonomic scope" value="Bacteria"/>
</dbReference>
<accession>A0A024HP72</accession>